<accession>A0AAX6NE48</accession>
<dbReference type="AlphaFoldDB" id="A0AAX6NE48"/>
<reference evidence="2" key="2">
    <citation type="submission" date="2022-12" db="EMBL/GenBank/DDBJ databases">
        <authorList>
            <person name="Dechsakulwatana C."/>
            <person name="Rungsihiranrut A."/>
            <person name="Muangchinda C."/>
            <person name="Ningthoujam R."/>
            <person name="Klankeo P."/>
            <person name="Pinyakong O."/>
        </authorList>
    </citation>
    <scope>NUCLEOTIDE SEQUENCE</scope>
    <source>
        <strain evidence="2">TL01-2</strain>
    </source>
</reference>
<evidence type="ECO:0000313" key="3">
    <source>
        <dbReference type="Proteomes" id="UP001269400"/>
    </source>
</evidence>
<feature type="transmembrane region" description="Helical" evidence="1">
    <location>
        <begin position="47"/>
        <end position="69"/>
    </location>
</feature>
<protein>
    <recommendedName>
        <fullName evidence="4">ABC transporter permease</fullName>
    </recommendedName>
</protein>
<organism evidence="2 3">
    <name type="scientific">Priestia aryabhattai</name>
    <name type="common">Bacillus aryabhattai</name>
    <dbReference type="NCBI Taxonomy" id="412384"/>
    <lineage>
        <taxon>Bacteria</taxon>
        <taxon>Bacillati</taxon>
        <taxon>Bacillota</taxon>
        <taxon>Bacilli</taxon>
        <taxon>Bacillales</taxon>
        <taxon>Bacillaceae</taxon>
        <taxon>Priestia</taxon>
    </lineage>
</organism>
<feature type="transmembrane region" description="Helical" evidence="1">
    <location>
        <begin position="21"/>
        <end position="41"/>
    </location>
</feature>
<gene>
    <name evidence="2" type="ORF">O0Q50_23015</name>
</gene>
<feature type="transmembrane region" description="Helical" evidence="1">
    <location>
        <begin position="125"/>
        <end position="149"/>
    </location>
</feature>
<feature type="transmembrane region" description="Helical" evidence="1">
    <location>
        <begin position="96"/>
        <end position="119"/>
    </location>
</feature>
<name>A0AAX6NE48_PRIAR</name>
<dbReference type="Proteomes" id="UP001269400">
    <property type="component" value="Unassembled WGS sequence"/>
</dbReference>
<keyword evidence="1" id="KW-1133">Transmembrane helix</keyword>
<dbReference type="EMBL" id="JAPTGD010000002">
    <property type="protein sequence ID" value="MDU9694057.1"/>
    <property type="molecule type" value="Genomic_DNA"/>
</dbReference>
<keyword evidence="1" id="KW-0812">Transmembrane</keyword>
<feature type="transmembrane region" description="Helical" evidence="1">
    <location>
        <begin position="156"/>
        <end position="173"/>
    </location>
</feature>
<keyword evidence="1" id="KW-0472">Membrane</keyword>
<comment type="caution">
    <text evidence="2">The sequence shown here is derived from an EMBL/GenBank/DDBJ whole genome shotgun (WGS) entry which is preliminary data.</text>
</comment>
<evidence type="ECO:0000313" key="2">
    <source>
        <dbReference type="EMBL" id="MDU9694057.1"/>
    </source>
</evidence>
<reference evidence="2" key="1">
    <citation type="journal article" date="2022" name="J Environ Chem Eng">
        <title>Biodegradation of petroleum oil using a constructed nonpathogenic and heavy metal-tolerant bacterial consortium isolated from marine sponges.</title>
        <authorList>
            <person name="Dechsakulwatana C."/>
            <person name="Rungsihiranrut A."/>
            <person name="Muangchinda C."/>
            <person name="Ningthoujam R."/>
            <person name="Klankeo P."/>
            <person name="Pinyakong O."/>
        </authorList>
    </citation>
    <scope>NUCLEOTIDE SEQUENCE</scope>
    <source>
        <strain evidence="2">TL01-2</strain>
    </source>
</reference>
<evidence type="ECO:0000256" key="1">
    <source>
        <dbReference type="SAM" id="Phobius"/>
    </source>
</evidence>
<dbReference type="RefSeq" id="WP_316911273.1">
    <property type="nucleotide sequence ID" value="NZ_JAPTGD010000002.1"/>
</dbReference>
<sequence length="224" mass="25732">MTSTLLKKLNISSEAKLMGMDFYVPFLVILIAILYTCFSPDLINLQYITRIIEFVVCPIAAWWSVYLLVEHAKEKGKGKETNLSSNYATSNLSYGLIRVTAFFIIFLAALYTLFFAITLRYPYPYISLFNLSVIYVPQTILYCYLGFFLMTISRNITIPLFILLAYVAFKYWTMGDSIIPLYNVMSFNIDMQLYPRIIVLAIKNIAIALILAIIGHFVLAKRKI</sequence>
<evidence type="ECO:0008006" key="4">
    <source>
        <dbReference type="Google" id="ProtNLM"/>
    </source>
</evidence>
<proteinExistence type="predicted"/>
<feature type="transmembrane region" description="Helical" evidence="1">
    <location>
        <begin position="193"/>
        <end position="219"/>
    </location>
</feature>